<name>A0A066ZR44_HYDMR</name>
<sequence length="100" mass="11361">MNPQTQTSNLIEKANQAIQLDGQTKLASWVNAEKRRYYRLLLGMDLIGDIVLEREWGSLDSNLHGSKRQVIAQSAQENIGCVIAEICKTREHRGYEFADI</sequence>
<dbReference type="Proteomes" id="UP000027341">
    <property type="component" value="Unassembled WGS sequence"/>
</dbReference>
<dbReference type="STRING" id="28885.EI16_12495"/>
<proteinExistence type="predicted"/>
<evidence type="ECO:0008006" key="3">
    <source>
        <dbReference type="Google" id="ProtNLM"/>
    </source>
</evidence>
<accession>A0A066ZR44</accession>
<dbReference type="AlphaFoldDB" id="A0A066ZR44"/>
<dbReference type="RefSeq" id="WP_035629764.1">
    <property type="nucleotide sequence ID" value="NZ_JMIU01000002.1"/>
</dbReference>
<protein>
    <recommendedName>
        <fullName evidence="3">WGR domain-containing protein</fullName>
    </recommendedName>
</protein>
<organism evidence="1 2">
    <name type="scientific">Hydrogenovibrio marinus</name>
    <dbReference type="NCBI Taxonomy" id="28885"/>
    <lineage>
        <taxon>Bacteria</taxon>
        <taxon>Pseudomonadati</taxon>
        <taxon>Pseudomonadota</taxon>
        <taxon>Gammaproteobacteria</taxon>
        <taxon>Thiotrichales</taxon>
        <taxon>Piscirickettsiaceae</taxon>
        <taxon>Hydrogenovibrio</taxon>
    </lineage>
</organism>
<comment type="caution">
    <text evidence="1">The sequence shown here is derived from an EMBL/GenBank/DDBJ whole genome shotgun (WGS) entry which is preliminary data.</text>
</comment>
<reference evidence="1 2" key="1">
    <citation type="submission" date="2014-04" db="EMBL/GenBank/DDBJ databases">
        <title>Draft genome sequence of Hydrogenovibrio marinus MH-110, a model organism for aerobic H2 metabolism.</title>
        <authorList>
            <person name="Cha H.J."/>
            <person name="Jo B.H."/>
            <person name="Hwang B.H."/>
        </authorList>
    </citation>
    <scope>NUCLEOTIDE SEQUENCE [LARGE SCALE GENOMIC DNA]</scope>
    <source>
        <strain evidence="1 2">MH-110</strain>
    </source>
</reference>
<dbReference type="EMBL" id="JMIU01000002">
    <property type="protein sequence ID" value="KDN94709.1"/>
    <property type="molecule type" value="Genomic_DNA"/>
</dbReference>
<evidence type="ECO:0000313" key="2">
    <source>
        <dbReference type="Proteomes" id="UP000027341"/>
    </source>
</evidence>
<gene>
    <name evidence="1" type="ORF">EI16_12495</name>
</gene>
<keyword evidence="2" id="KW-1185">Reference proteome</keyword>
<evidence type="ECO:0000313" key="1">
    <source>
        <dbReference type="EMBL" id="KDN94709.1"/>
    </source>
</evidence>